<dbReference type="EMBL" id="FTLG01000093">
    <property type="protein sequence ID" value="SIP73348.1"/>
    <property type="molecule type" value="Genomic_DNA"/>
</dbReference>
<reference evidence="4" key="2">
    <citation type="submission" date="2016-12" db="EMBL/GenBank/DDBJ databases">
        <authorList>
            <person name="Gaudriault S."/>
        </authorList>
    </citation>
    <scope>NUCLEOTIDE SEQUENCE [LARGE SCALE GENOMIC DNA]</scope>
    <source>
        <strain evidence="4">HGB1681 (deposited as PTA-6826 in the American Type Culture Collection)</strain>
    </source>
</reference>
<accession>A0A1N6MWU3</accession>
<dbReference type="AlphaFoldDB" id="A0A1N6MWU3"/>
<evidence type="ECO:0000313" key="5">
    <source>
        <dbReference type="Proteomes" id="UP000224871"/>
    </source>
</evidence>
<evidence type="ECO:0000313" key="3">
    <source>
        <dbReference type="EMBL" id="SIP73348.1"/>
    </source>
</evidence>
<dbReference type="Proteomes" id="UP000224871">
    <property type="component" value="Unassembled WGS sequence"/>
</dbReference>
<reference evidence="2 5" key="3">
    <citation type="journal article" date="2017" name="Nat. Microbiol.">
        <title>Natural product diversity associated with the nematode symbionts Photorhabdus and Xenorhabdus.</title>
        <authorList>
            <person name="Tobias N.J."/>
            <person name="Wolff H."/>
            <person name="Djahanschiri B."/>
            <person name="Grundmann F."/>
            <person name="Kronenwerth M."/>
            <person name="Shi Y.M."/>
            <person name="Simonyi S."/>
            <person name="Grun P."/>
            <person name="Shapiro-Ilan D."/>
            <person name="Pidot S.J."/>
            <person name="Stinear T.P."/>
            <person name="Ebersberger I."/>
            <person name="Bode H.B."/>
        </authorList>
    </citation>
    <scope>NUCLEOTIDE SEQUENCE [LARGE SCALE GENOMIC DNA]</scope>
    <source>
        <strain evidence="2 5">DSM 16336</strain>
    </source>
</reference>
<feature type="domain" description="DUF4277" evidence="1">
    <location>
        <begin position="8"/>
        <end position="42"/>
    </location>
</feature>
<protein>
    <submittedName>
        <fullName evidence="2">Transposase</fullName>
    </submittedName>
</protein>
<name>A0A1N6MWU3_9GAMM</name>
<dbReference type="Pfam" id="PF14104">
    <property type="entry name" value="DUF4277"/>
    <property type="match status" value="1"/>
</dbReference>
<dbReference type="Proteomes" id="UP000196435">
    <property type="component" value="Unassembled WGS sequence"/>
</dbReference>
<sequence>MSLAEPTIQRLDHLGLVAAFCHEVGLPRMIDAFLPKYADHSV</sequence>
<evidence type="ECO:0000313" key="4">
    <source>
        <dbReference type="Proteomes" id="UP000196435"/>
    </source>
</evidence>
<proteinExistence type="predicted"/>
<dbReference type="EMBL" id="NIBU01000092">
    <property type="protein sequence ID" value="PHM28760.1"/>
    <property type="molecule type" value="Genomic_DNA"/>
</dbReference>
<evidence type="ECO:0000259" key="1">
    <source>
        <dbReference type="Pfam" id="PF14104"/>
    </source>
</evidence>
<evidence type="ECO:0000313" key="2">
    <source>
        <dbReference type="EMBL" id="PHM28760.1"/>
    </source>
</evidence>
<reference evidence="3" key="1">
    <citation type="submission" date="2016-12" db="EMBL/GenBank/DDBJ databases">
        <authorList>
            <person name="Song W.-J."/>
            <person name="Kurnit D.M."/>
        </authorList>
    </citation>
    <scope>NUCLEOTIDE SEQUENCE [LARGE SCALE GENOMIC DNA]</scope>
    <source>
        <strain evidence="3">HGB1681</strain>
    </source>
</reference>
<dbReference type="InterPro" id="IPR025457">
    <property type="entry name" value="DUF4277"/>
</dbReference>
<keyword evidence="5" id="KW-1185">Reference proteome</keyword>
<organism evidence="3 4">
    <name type="scientific">Xenorhabdus innexi</name>
    <dbReference type="NCBI Taxonomy" id="290109"/>
    <lineage>
        <taxon>Bacteria</taxon>
        <taxon>Pseudomonadati</taxon>
        <taxon>Pseudomonadota</taxon>
        <taxon>Gammaproteobacteria</taxon>
        <taxon>Enterobacterales</taxon>
        <taxon>Morganellaceae</taxon>
        <taxon>Xenorhabdus</taxon>
    </lineage>
</organism>
<gene>
    <name evidence="2" type="ORF">Xinn_03795</name>
    <name evidence="3" type="ORF">XIS1_1820001</name>
</gene>